<dbReference type="Pfam" id="PF01494">
    <property type="entry name" value="FAD_binding_3"/>
    <property type="match status" value="1"/>
</dbReference>
<reference evidence="7 8" key="1">
    <citation type="submission" date="2019-04" db="EMBL/GenBank/DDBJ databases">
        <title>Friends and foes A comparative genomics study of 23 Aspergillus species from section Flavi.</title>
        <authorList>
            <consortium name="DOE Joint Genome Institute"/>
            <person name="Kjaerbolling I."/>
            <person name="Vesth T."/>
            <person name="Frisvad J.C."/>
            <person name="Nybo J.L."/>
            <person name="Theobald S."/>
            <person name="Kildgaard S."/>
            <person name="Isbrandt T."/>
            <person name="Kuo A."/>
            <person name="Sato A."/>
            <person name="Lyhne E.K."/>
            <person name="Kogle M.E."/>
            <person name="Wiebenga A."/>
            <person name="Kun R.S."/>
            <person name="Lubbers R.J."/>
            <person name="Makela M.R."/>
            <person name="Barry K."/>
            <person name="Chovatia M."/>
            <person name="Clum A."/>
            <person name="Daum C."/>
            <person name="Haridas S."/>
            <person name="He G."/>
            <person name="LaButti K."/>
            <person name="Lipzen A."/>
            <person name="Mondo S."/>
            <person name="Riley R."/>
            <person name="Salamov A."/>
            <person name="Simmons B.A."/>
            <person name="Magnuson J.K."/>
            <person name="Henrissat B."/>
            <person name="Mortensen U.H."/>
            <person name="Larsen T.O."/>
            <person name="Devries R.P."/>
            <person name="Grigoriev I.V."/>
            <person name="Machida M."/>
            <person name="Baker S.E."/>
            <person name="Andersen M.R."/>
        </authorList>
    </citation>
    <scope>NUCLEOTIDE SEQUENCE [LARGE SCALE GENOMIC DNA]</scope>
    <source>
        <strain evidence="7 8">CBS 151.66</strain>
    </source>
</reference>
<dbReference type="PANTHER" id="PTHR47178">
    <property type="entry name" value="MONOOXYGENASE, FAD-BINDING"/>
    <property type="match status" value="1"/>
</dbReference>
<dbReference type="PANTHER" id="PTHR47178:SF3">
    <property type="entry name" value="FAD-BINDING DOMAIN-CONTAINING PROTEIN"/>
    <property type="match status" value="1"/>
</dbReference>
<evidence type="ECO:0000256" key="1">
    <source>
        <dbReference type="ARBA" id="ARBA00001974"/>
    </source>
</evidence>
<evidence type="ECO:0000256" key="2">
    <source>
        <dbReference type="ARBA" id="ARBA00022630"/>
    </source>
</evidence>
<sequence>LRNWDPSLPEHRWENQLGRVALAGNTAHPMTFQREQGLNHAIMDAYIVCKAIESFWGDLALENRARAFQEYEAEMIQQMGEEVRLSGANSVVVHDRSKINESPSLKRGMTVEAKIEAQSVC</sequence>
<keyword evidence="4" id="KW-0560">Oxidoreductase</keyword>
<keyword evidence="2" id="KW-0285">Flavoprotein</keyword>
<evidence type="ECO:0000313" key="7">
    <source>
        <dbReference type="EMBL" id="KAB8075188.1"/>
    </source>
</evidence>
<evidence type="ECO:0000256" key="3">
    <source>
        <dbReference type="ARBA" id="ARBA00022827"/>
    </source>
</evidence>
<dbReference type="GO" id="GO:0071949">
    <property type="term" value="F:FAD binding"/>
    <property type="evidence" value="ECO:0007669"/>
    <property type="project" value="InterPro"/>
</dbReference>
<evidence type="ECO:0000256" key="4">
    <source>
        <dbReference type="ARBA" id="ARBA00023002"/>
    </source>
</evidence>
<protein>
    <recommendedName>
        <fullName evidence="6">FAD-binding domain-containing protein</fullName>
    </recommendedName>
</protein>
<feature type="non-terminal residue" evidence="7">
    <location>
        <position position="1"/>
    </location>
</feature>
<dbReference type="Proteomes" id="UP000326565">
    <property type="component" value="Unassembled WGS sequence"/>
</dbReference>
<evidence type="ECO:0000259" key="6">
    <source>
        <dbReference type="Pfam" id="PF01494"/>
    </source>
</evidence>
<feature type="domain" description="FAD-binding" evidence="6">
    <location>
        <begin position="15"/>
        <end position="68"/>
    </location>
</feature>
<accession>A0A5N5X310</accession>
<dbReference type="Gene3D" id="3.50.50.60">
    <property type="entry name" value="FAD/NAD(P)-binding domain"/>
    <property type="match status" value="1"/>
</dbReference>
<organism evidence="7 8">
    <name type="scientific">Aspergillus leporis</name>
    <dbReference type="NCBI Taxonomy" id="41062"/>
    <lineage>
        <taxon>Eukaryota</taxon>
        <taxon>Fungi</taxon>
        <taxon>Dikarya</taxon>
        <taxon>Ascomycota</taxon>
        <taxon>Pezizomycotina</taxon>
        <taxon>Eurotiomycetes</taxon>
        <taxon>Eurotiomycetidae</taxon>
        <taxon>Eurotiales</taxon>
        <taxon>Aspergillaceae</taxon>
        <taxon>Aspergillus</taxon>
        <taxon>Aspergillus subgen. Circumdati</taxon>
    </lineage>
</organism>
<dbReference type="GO" id="GO:0004497">
    <property type="term" value="F:monooxygenase activity"/>
    <property type="evidence" value="ECO:0007669"/>
    <property type="project" value="UniProtKB-KW"/>
</dbReference>
<keyword evidence="3" id="KW-0274">FAD</keyword>
<dbReference type="OrthoDB" id="47494at2759"/>
<gene>
    <name evidence="7" type="ORF">BDV29DRAFT_172418</name>
</gene>
<name>A0A5N5X310_9EURO</name>
<comment type="cofactor">
    <cofactor evidence="1">
        <name>FAD</name>
        <dbReference type="ChEBI" id="CHEBI:57692"/>
    </cofactor>
</comment>
<keyword evidence="8" id="KW-1185">Reference proteome</keyword>
<evidence type="ECO:0000256" key="5">
    <source>
        <dbReference type="ARBA" id="ARBA00023033"/>
    </source>
</evidence>
<dbReference type="SUPFAM" id="SSF51905">
    <property type="entry name" value="FAD/NAD(P)-binding domain"/>
    <property type="match status" value="1"/>
</dbReference>
<proteinExistence type="predicted"/>
<dbReference type="EMBL" id="ML732198">
    <property type="protein sequence ID" value="KAB8075188.1"/>
    <property type="molecule type" value="Genomic_DNA"/>
</dbReference>
<dbReference type="InterPro" id="IPR036188">
    <property type="entry name" value="FAD/NAD-bd_sf"/>
</dbReference>
<dbReference type="InterPro" id="IPR002938">
    <property type="entry name" value="FAD-bd"/>
</dbReference>
<evidence type="ECO:0000313" key="8">
    <source>
        <dbReference type="Proteomes" id="UP000326565"/>
    </source>
</evidence>
<keyword evidence="5" id="KW-0503">Monooxygenase</keyword>
<dbReference type="AlphaFoldDB" id="A0A5N5X310"/>